<evidence type="ECO:0000313" key="6">
    <source>
        <dbReference type="Ensembl" id="ENSMMUP00000064069.1"/>
    </source>
</evidence>
<keyword evidence="7" id="KW-1185">Reference proteome</keyword>
<dbReference type="Bgee" id="ENSMMUG00000007467">
    <property type="expression patterns" value="Expressed in ileum and 7 other cell types or tissues"/>
</dbReference>
<dbReference type="GeneTree" id="ENSGT00940000161432"/>
<dbReference type="STRING" id="9544.ENSMMUP00000064069"/>
<reference evidence="6" key="4">
    <citation type="submission" date="2025-09" db="UniProtKB">
        <authorList>
            <consortium name="Ensembl"/>
        </authorList>
    </citation>
    <scope>IDENTIFICATION</scope>
    <source>
        <strain evidence="6">17573</strain>
    </source>
</reference>
<reference evidence="7" key="1">
    <citation type="journal article" date="2007" name="Science">
        <title>Evolutionary and biomedical insights from the rhesus macaque genome.</title>
        <authorList>
            <person name="Gibbs R.A."/>
            <person name="Rogers J."/>
            <person name="Katze M.G."/>
            <person name="Bumgarner R."/>
            <person name="Weinstock G.M."/>
            <person name="Mardis E.R."/>
            <person name="Remington K.A."/>
            <person name="Strausberg R.L."/>
            <person name="Venter J.C."/>
            <person name="Wilson R.K."/>
            <person name="Batzer M.A."/>
            <person name="Bustamante C.D."/>
            <person name="Eichler E.E."/>
            <person name="Hahn M.W."/>
            <person name="Hardison R.C."/>
            <person name="Makova K.D."/>
            <person name="Miller W."/>
            <person name="Milosavljevic A."/>
            <person name="Palermo R.E."/>
            <person name="Siepel A."/>
            <person name="Sikela J.M."/>
            <person name="Attaway T."/>
            <person name="Bell S."/>
            <person name="Bernard K.E."/>
            <person name="Buhay C.J."/>
            <person name="Chandrabose M.N."/>
            <person name="Dao M."/>
            <person name="Davis C."/>
            <person name="Delehaunty K.D."/>
            <person name="Ding Y."/>
            <person name="Dinh H.H."/>
            <person name="Dugan-Rocha S."/>
            <person name="Fulton L.A."/>
            <person name="Gabisi R.A."/>
            <person name="Garner T.T."/>
            <person name="Godfrey J."/>
            <person name="Hawes A.C."/>
            <person name="Hernandez J."/>
            <person name="Hines S."/>
            <person name="Holder M."/>
            <person name="Hume J."/>
            <person name="Jhangiani S.N."/>
            <person name="Joshi V."/>
            <person name="Khan Z.M."/>
            <person name="Kirkness E.F."/>
            <person name="Cree A."/>
            <person name="Fowler R.G."/>
            <person name="Lee S."/>
            <person name="Lewis L.R."/>
            <person name="Li Z."/>
            <person name="Liu Y.-S."/>
            <person name="Moore S.M."/>
            <person name="Muzny D."/>
            <person name="Nazareth L.V."/>
            <person name="Ngo D.N."/>
            <person name="Okwuonu G.O."/>
            <person name="Pai G."/>
            <person name="Parker D."/>
            <person name="Paul H.A."/>
            <person name="Pfannkoch C."/>
            <person name="Pohl C.S."/>
            <person name="Rogers Y.-H.C."/>
            <person name="Ruiz S.J."/>
            <person name="Sabo A."/>
            <person name="Santibanez J."/>
            <person name="Schneider B.W."/>
            <person name="Smith S.M."/>
            <person name="Sodergren E."/>
            <person name="Svatek A.F."/>
            <person name="Utterback T.R."/>
            <person name="Vattathil S."/>
            <person name="Warren W."/>
            <person name="White C.S."/>
            <person name="Chinwalla A.T."/>
            <person name="Feng Y."/>
            <person name="Halpern A.L."/>
            <person name="Hillier L.W."/>
            <person name="Huang X."/>
            <person name="Minx P."/>
            <person name="Nelson J.O."/>
            <person name="Pepin K.H."/>
            <person name="Qin X."/>
            <person name="Sutton G.G."/>
            <person name="Venter E."/>
            <person name="Walenz B.P."/>
            <person name="Wallis J.W."/>
            <person name="Worley K.C."/>
            <person name="Yang S.-P."/>
            <person name="Jones S.M."/>
            <person name="Marra M.A."/>
            <person name="Rocchi M."/>
            <person name="Schein J.E."/>
            <person name="Baertsch R."/>
            <person name="Clarke L."/>
            <person name="Csuros M."/>
            <person name="Glasscock J."/>
            <person name="Harris R.A."/>
            <person name="Havlak P."/>
            <person name="Jackson A.R."/>
            <person name="Jiang H."/>
            <person name="Liu Y."/>
            <person name="Messina D.N."/>
            <person name="Shen Y."/>
            <person name="Song H.X.-Z."/>
            <person name="Wylie T."/>
            <person name="Zhang L."/>
            <person name="Birney E."/>
            <person name="Han K."/>
            <person name="Konkel M.K."/>
            <person name="Lee J."/>
            <person name="Smit A.F.A."/>
            <person name="Ullmer B."/>
            <person name="Wang H."/>
            <person name="Xing J."/>
            <person name="Burhans R."/>
            <person name="Cheng Z."/>
            <person name="Karro J.E."/>
            <person name="Ma J."/>
            <person name="Raney B."/>
            <person name="She X."/>
            <person name="Cox M.J."/>
            <person name="Demuth J.P."/>
            <person name="Dumas L.J."/>
            <person name="Han S.-G."/>
            <person name="Hopkins J."/>
            <person name="Karimpour-Fard A."/>
            <person name="Kim Y.H."/>
            <person name="Pollack J.R."/>
            <person name="Vinar T."/>
            <person name="Addo-Quaye C."/>
            <person name="Degenhardt J."/>
            <person name="Denby A."/>
            <person name="Hubisz M.J."/>
            <person name="Indap A."/>
            <person name="Kosiol C."/>
            <person name="Lahn B.T."/>
            <person name="Lawson H.A."/>
            <person name="Marklein A."/>
            <person name="Nielsen R."/>
            <person name="Vallender E.J."/>
            <person name="Clark A.G."/>
            <person name="Ferguson B."/>
            <person name="Hernandez R.D."/>
            <person name="Hirani K."/>
            <person name="Kehrer-Sawatzki H."/>
            <person name="Kolb J."/>
            <person name="Patil S."/>
            <person name="Pu L.-L."/>
            <person name="Ren Y."/>
            <person name="Smith D.G."/>
            <person name="Wheeler D.A."/>
            <person name="Schenck I."/>
            <person name="Ball E.V."/>
            <person name="Chen R."/>
            <person name="Cooper D.N."/>
            <person name="Giardine B."/>
            <person name="Hsu F."/>
            <person name="Kent W.J."/>
            <person name="Lesk A."/>
            <person name="Nelson D.L."/>
            <person name="O'brien W.E."/>
            <person name="Pruefer K."/>
            <person name="Stenson P.D."/>
            <person name="Wallace J.C."/>
            <person name="Ke H."/>
            <person name="Liu X.-M."/>
            <person name="Wang P."/>
            <person name="Xiang A.P."/>
            <person name="Yang F."/>
            <person name="Barber G.P."/>
            <person name="Haussler D."/>
            <person name="Karolchik D."/>
            <person name="Kern A.D."/>
            <person name="Kuhn R.M."/>
            <person name="Smith K.E."/>
            <person name="Zwieg A.S."/>
        </authorList>
    </citation>
    <scope>NUCLEOTIDE SEQUENCE [LARGE SCALE GENOMIC DNA]</scope>
    <source>
        <strain evidence="7">17573</strain>
    </source>
</reference>
<evidence type="ECO:0000256" key="4">
    <source>
        <dbReference type="ARBA" id="ARBA00045473"/>
    </source>
</evidence>
<evidence type="ECO:0000256" key="3">
    <source>
        <dbReference type="ARBA" id="ARBA00022729"/>
    </source>
</evidence>
<accession>A0A5F7ZHF7</accession>
<evidence type="ECO:0000256" key="1">
    <source>
        <dbReference type="ARBA" id="ARBA00004613"/>
    </source>
</evidence>
<organism evidence="6 7">
    <name type="scientific">Macaca mulatta</name>
    <name type="common">Rhesus macaque</name>
    <dbReference type="NCBI Taxonomy" id="9544"/>
    <lineage>
        <taxon>Eukaryota</taxon>
        <taxon>Metazoa</taxon>
        <taxon>Chordata</taxon>
        <taxon>Craniata</taxon>
        <taxon>Vertebrata</taxon>
        <taxon>Euteleostomi</taxon>
        <taxon>Mammalia</taxon>
        <taxon>Eutheria</taxon>
        <taxon>Euarchontoglires</taxon>
        <taxon>Primates</taxon>
        <taxon>Haplorrhini</taxon>
        <taxon>Catarrhini</taxon>
        <taxon>Cercopithecidae</taxon>
        <taxon>Cercopithecinae</taxon>
        <taxon>Macaca</taxon>
    </lineage>
</organism>
<dbReference type="PANTHER" id="PTHR14081:SF1">
    <property type="entry name" value="SPERM-ASSOCIATED ANTIGEN 11A-RELATED"/>
    <property type="match status" value="1"/>
</dbReference>
<dbReference type="GO" id="GO:0005576">
    <property type="term" value="C:extracellular region"/>
    <property type="evidence" value="ECO:0007669"/>
    <property type="project" value="UniProtKB-SubCell"/>
</dbReference>
<gene>
    <name evidence="6" type="primary">SPAG11B</name>
</gene>
<dbReference type="Ensembl" id="ENSMMUT00000095605.1">
    <property type="protein sequence ID" value="ENSMMUP00000064069.1"/>
    <property type="gene ID" value="ENSMMUG00000007467.4"/>
</dbReference>
<evidence type="ECO:0000313" key="7">
    <source>
        <dbReference type="Proteomes" id="UP000006718"/>
    </source>
</evidence>
<reference evidence="6" key="3">
    <citation type="submission" date="2025-08" db="UniProtKB">
        <authorList>
            <consortium name="Ensembl"/>
        </authorList>
    </citation>
    <scope>IDENTIFICATION</scope>
    <source>
        <strain evidence="6">17573</strain>
    </source>
</reference>
<evidence type="ECO:0000256" key="5">
    <source>
        <dbReference type="SAM" id="MobiDB-lite"/>
    </source>
</evidence>
<feature type="region of interest" description="Disordered" evidence="5">
    <location>
        <begin position="1"/>
        <end position="27"/>
    </location>
</feature>
<dbReference type="InterPro" id="IPR007988">
    <property type="entry name" value="Sperm_Ag_11A_B"/>
</dbReference>
<dbReference type="InParanoid" id="A0A5F7ZHF7"/>
<dbReference type="Proteomes" id="UP000006718">
    <property type="component" value="Chromosome 8"/>
</dbReference>
<sequence>MRSHSGAPLFPRSGPTHTAPLHQRSPAACPPTRGAFWLAVLLADMRQRLLPFFTSLLLVALLFPGLSQARHVNHSATEALRELREGATGQGTNGSQLLRHPGKRAPIIRRIPYYPEVESDLRIVDCKRSEGFCQEYCNYLETQAKTFCCRLKLHPETHRFNRRKHFLGSKMIRLLVCIVNYPRNSSLGIAFWICDLEMDSSLEEKVCDKI</sequence>
<reference evidence="6" key="2">
    <citation type="submission" date="2019-01" db="EMBL/GenBank/DDBJ databases">
        <authorList>
            <person name="Graves T."/>
            <person name="Eichler E.E."/>
            <person name="Wilson R.K."/>
        </authorList>
    </citation>
    <scope>NUCLEOTIDE SEQUENCE [LARGE SCALE GENOMIC DNA]</scope>
    <source>
        <strain evidence="6">17573</strain>
    </source>
</reference>
<dbReference type="VEuPathDB" id="HostDB:ENSMMUG00000007467"/>
<dbReference type="PANTHER" id="PTHR14081">
    <property type="entry name" value="SPERM-ASSOCIATED ANTIGEN 11A-RELATED-RELATED"/>
    <property type="match status" value="1"/>
</dbReference>
<comment type="function">
    <text evidence="4">Has antimicrobial activity against E.coli. Plays a role in the defense response in the male reproductive tract, contributing to sperm maturation, storage and protection.</text>
</comment>
<proteinExistence type="predicted"/>
<keyword evidence="3" id="KW-0732">Signal</keyword>
<protein>
    <submittedName>
        <fullName evidence="6">Sperm associated antigen 11B</fullName>
    </submittedName>
</protein>
<comment type="subcellular location">
    <subcellularLocation>
        <location evidence="1">Secreted</location>
    </subcellularLocation>
</comment>
<dbReference type="AlphaFoldDB" id="A0A5F7ZHF7"/>
<name>A0A5F7ZHF7_MACMU</name>
<dbReference type="ExpressionAtlas" id="A0A5F7ZHF7">
    <property type="expression patterns" value="baseline"/>
</dbReference>
<keyword evidence="2" id="KW-0964">Secreted</keyword>
<evidence type="ECO:0000256" key="2">
    <source>
        <dbReference type="ARBA" id="ARBA00022525"/>
    </source>
</evidence>
<dbReference type="Pfam" id="PF05324">
    <property type="entry name" value="Sperm_Ag_HE2"/>
    <property type="match status" value="1"/>
</dbReference>